<name>A0A239NXJ3_9ACTN</name>
<organism evidence="2 3">
    <name type="scientific">Actinacidiphila glaucinigra</name>
    <dbReference type="NCBI Taxonomy" id="235986"/>
    <lineage>
        <taxon>Bacteria</taxon>
        <taxon>Bacillati</taxon>
        <taxon>Actinomycetota</taxon>
        <taxon>Actinomycetes</taxon>
        <taxon>Kitasatosporales</taxon>
        <taxon>Streptomycetaceae</taxon>
        <taxon>Actinacidiphila</taxon>
    </lineage>
</organism>
<gene>
    <name evidence="2" type="ORF">SAMN05216252_15321</name>
</gene>
<dbReference type="Proteomes" id="UP000198280">
    <property type="component" value="Unassembled WGS sequence"/>
</dbReference>
<reference evidence="2 3" key="1">
    <citation type="submission" date="2017-06" db="EMBL/GenBank/DDBJ databases">
        <authorList>
            <person name="Kim H.J."/>
            <person name="Triplett B.A."/>
        </authorList>
    </citation>
    <scope>NUCLEOTIDE SEQUENCE [LARGE SCALE GENOMIC DNA]</scope>
    <source>
        <strain evidence="2 3">CGMCC 4.1858</strain>
    </source>
</reference>
<keyword evidence="1" id="KW-1133">Transmembrane helix</keyword>
<keyword evidence="1" id="KW-0812">Transmembrane</keyword>
<keyword evidence="1" id="KW-0472">Membrane</keyword>
<evidence type="ECO:0000313" key="2">
    <source>
        <dbReference type="EMBL" id="SNT59128.1"/>
    </source>
</evidence>
<keyword evidence="3" id="KW-1185">Reference proteome</keyword>
<accession>A0A239NXJ3</accession>
<sequence length="61" mass="6383">MSIDNWDSDGEYEAAVEQGNRIARSGMAVTAGVGCLLVAAVTVGILLVFAFMIGGFVVARY</sequence>
<dbReference type="EMBL" id="FZOF01000053">
    <property type="protein sequence ID" value="SNT59128.1"/>
    <property type="molecule type" value="Genomic_DNA"/>
</dbReference>
<proteinExistence type="predicted"/>
<protein>
    <submittedName>
        <fullName evidence="2">Uncharacterized protein</fullName>
    </submittedName>
</protein>
<evidence type="ECO:0000313" key="3">
    <source>
        <dbReference type="Proteomes" id="UP000198280"/>
    </source>
</evidence>
<dbReference type="AlphaFoldDB" id="A0A239NXJ3"/>
<dbReference type="OrthoDB" id="4336217at2"/>
<feature type="transmembrane region" description="Helical" evidence="1">
    <location>
        <begin position="31"/>
        <end position="59"/>
    </location>
</feature>
<dbReference type="RefSeq" id="WP_089229319.1">
    <property type="nucleotide sequence ID" value="NZ_FZOF01000053.1"/>
</dbReference>
<evidence type="ECO:0000256" key="1">
    <source>
        <dbReference type="SAM" id="Phobius"/>
    </source>
</evidence>